<dbReference type="PIRSF" id="PIRSF028103">
    <property type="entry name" value="GcvR"/>
    <property type="match status" value="1"/>
</dbReference>
<dbReference type="InterPro" id="IPR016867">
    <property type="entry name" value="GcvR"/>
</dbReference>
<dbReference type="InterPro" id="IPR002912">
    <property type="entry name" value="ACT_dom"/>
</dbReference>
<dbReference type="InterPro" id="IPR050990">
    <property type="entry name" value="UPF0237/GcvR_regulator"/>
</dbReference>
<protein>
    <submittedName>
        <fullName evidence="2">Glycine cleavage system protein R</fullName>
    </submittedName>
</protein>
<sequence>MAKLVLTAVADDREGLVAALASAVADHGGNWLESEMARLAGKFAGIVLVEVDDAKVDELVDAMDELGALEVRVTRADAPADADGDHLSLHLVGQDRPGIVREVARTLAGLGITIDELATDTVAAPMGDGTLFEADARIRLPEGVEPDAVREALEAIATELMVDLDLA</sequence>
<feature type="domain" description="ACT" evidence="1">
    <location>
        <begin position="88"/>
        <end position="167"/>
    </location>
</feature>
<dbReference type="EMBL" id="JBHSUA010000024">
    <property type="protein sequence ID" value="MFC6397833.1"/>
    <property type="molecule type" value="Genomic_DNA"/>
</dbReference>
<dbReference type="PANTHER" id="PTHR34875">
    <property type="entry name" value="UPF0237 PROTEIN MJ1558"/>
    <property type="match status" value="1"/>
</dbReference>
<dbReference type="Pfam" id="PF13740">
    <property type="entry name" value="ACT_6"/>
    <property type="match status" value="1"/>
</dbReference>
<evidence type="ECO:0000313" key="3">
    <source>
        <dbReference type="Proteomes" id="UP001596266"/>
    </source>
</evidence>
<evidence type="ECO:0000259" key="1">
    <source>
        <dbReference type="PROSITE" id="PS51671"/>
    </source>
</evidence>
<comment type="caution">
    <text evidence="2">The sequence shown here is derived from an EMBL/GenBank/DDBJ whole genome shotgun (WGS) entry which is preliminary data.</text>
</comment>
<dbReference type="CDD" id="cd04869">
    <property type="entry name" value="ACT_GcvR_2"/>
    <property type="match status" value="1"/>
</dbReference>
<keyword evidence="3" id="KW-1185">Reference proteome</keyword>
<evidence type="ECO:0000313" key="2">
    <source>
        <dbReference type="EMBL" id="MFC6397833.1"/>
    </source>
</evidence>
<dbReference type="Proteomes" id="UP001596266">
    <property type="component" value="Unassembled WGS sequence"/>
</dbReference>
<dbReference type="InterPro" id="IPR045865">
    <property type="entry name" value="ACT-like_dom_sf"/>
</dbReference>
<dbReference type="PANTHER" id="PTHR34875:SF6">
    <property type="entry name" value="UPF0237 PROTEIN MJ1558"/>
    <property type="match status" value="1"/>
</dbReference>
<gene>
    <name evidence="2" type="ORF">ACFP57_12690</name>
</gene>
<dbReference type="SUPFAM" id="SSF55021">
    <property type="entry name" value="ACT-like"/>
    <property type="match status" value="2"/>
</dbReference>
<name>A0ABW1X5E1_9ACTN</name>
<dbReference type="PROSITE" id="PS51671">
    <property type="entry name" value="ACT"/>
    <property type="match status" value="1"/>
</dbReference>
<dbReference type="Gene3D" id="3.30.70.260">
    <property type="match status" value="2"/>
</dbReference>
<reference evidence="3" key="1">
    <citation type="journal article" date="2019" name="Int. J. Syst. Evol. Microbiol.">
        <title>The Global Catalogue of Microorganisms (GCM) 10K type strain sequencing project: providing services to taxonomists for standard genome sequencing and annotation.</title>
        <authorList>
            <consortium name="The Broad Institute Genomics Platform"/>
            <consortium name="The Broad Institute Genome Sequencing Center for Infectious Disease"/>
            <person name="Wu L."/>
            <person name="Ma J."/>
        </authorList>
    </citation>
    <scope>NUCLEOTIDE SEQUENCE [LARGE SCALE GENOMIC DNA]</scope>
    <source>
        <strain evidence="3">CGMCC 1.15277</strain>
    </source>
</reference>
<dbReference type="RefSeq" id="WP_343886958.1">
    <property type="nucleotide sequence ID" value="NZ_BAAAKI010000025.1"/>
</dbReference>
<proteinExistence type="predicted"/>
<accession>A0ABW1X5E1</accession>
<organism evidence="2 3">
    <name type="scientific">Luteococcus sanguinis</name>
    <dbReference type="NCBI Taxonomy" id="174038"/>
    <lineage>
        <taxon>Bacteria</taxon>
        <taxon>Bacillati</taxon>
        <taxon>Actinomycetota</taxon>
        <taxon>Actinomycetes</taxon>
        <taxon>Propionibacteriales</taxon>
        <taxon>Propionibacteriaceae</taxon>
        <taxon>Luteococcus</taxon>
    </lineage>
</organism>